<name>A0A8J3JWS8_9ACTN</name>
<dbReference type="Pfam" id="PF04191">
    <property type="entry name" value="PEMT"/>
    <property type="match status" value="1"/>
</dbReference>
<evidence type="ECO:0000256" key="4">
    <source>
        <dbReference type="ARBA" id="ARBA00023136"/>
    </source>
</evidence>
<dbReference type="AlphaFoldDB" id="A0A8J3JWS8"/>
<feature type="transmembrane region" description="Helical" evidence="5">
    <location>
        <begin position="25"/>
        <end position="46"/>
    </location>
</feature>
<proteinExistence type="predicted"/>
<evidence type="ECO:0000256" key="2">
    <source>
        <dbReference type="ARBA" id="ARBA00022692"/>
    </source>
</evidence>
<comment type="subcellular location">
    <subcellularLocation>
        <location evidence="1">Endomembrane system</location>
        <topology evidence="1">Multi-pass membrane protein</topology>
    </subcellularLocation>
</comment>
<evidence type="ECO:0000256" key="3">
    <source>
        <dbReference type="ARBA" id="ARBA00022989"/>
    </source>
</evidence>
<evidence type="ECO:0008006" key="8">
    <source>
        <dbReference type="Google" id="ProtNLM"/>
    </source>
</evidence>
<dbReference type="InterPro" id="IPR052527">
    <property type="entry name" value="Metal_cation-efflux_comp"/>
</dbReference>
<sequence>MVAGLVPWLITGWQTAAYWWLPVRAIGVLLILAGTAVVVNAFARFVTEGAGTPMPAAPPQHLVVGGLYRYVRNPMYVAVLSAILGQVLLFGSLPLLAYAACVFLAFVTFVHFYEEPHLRRQFGPDYDAYRREVPGWLPRLRPRSR</sequence>
<organism evidence="6 7">
    <name type="scientific">Catellatospora bangladeshensis</name>
    <dbReference type="NCBI Taxonomy" id="310355"/>
    <lineage>
        <taxon>Bacteria</taxon>
        <taxon>Bacillati</taxon>
        <taxon>Actinomycetota</taxon>
        <taxon>Actinomycetes</taxon>
        <taxon>Micromonosporales</taxon>
        <taxon>Micromonosporaceae</taxon>
        <taxon>Catellatospora</taxon>
    </lineage>
</organism>
<feature type="transmembrane region" description="Helical" evidence="5">
    <location>
        <begin position="67"/>
        <end position="89"/>
    </location>
</feature>
<accession>A0A8J3JWS8</accession>
<dbReference type="EMBL" id="BONF01000073">
    <property type="protein sequence ID" value="GIF86463.1"/>
    <property type="molecule type" value="Genomic_DNA"/>
</dbReference>
<evidence type="ECO:0000256" key="1">
    <source>
        <dbReference type="ARBA" id="ARBA00004127"/>
    </source>
</evidence>
<gene>
    <name evidence="6" type="ORF">Cba03nite_78120</name>
</gene>
<keyword evidence="3 5" id="KW-1133">Transmembrane helix</keyword>
<keyword evidence="2 5" id="KW-0812">Transmembrane</keyword>
<dbReference type="Gene3D" id="1.20.120.1630">
    <property type="match status" value="1"/>
</dbReference>
<dbReference type="PANTHER" id="PTHR43847">
    <property type="entry name" value="BLL3993 PROTEIN"/>
    <property type="match status" value="1"/>
</dbReference>
<dbReference type="Proteomes" id="UP000601223">
    <property type="component" value="Unassembled WGS sequence"/>
</dbReference>
<dbReference type="GO" id="GO:0012505">
    <property type="term" value="C:endomembrane system"/>
    <property type="evidence" value="ECO:0007669"/>
    <property type="project" value="UniProtKB-SubCell"/>
</dbReference>
<protein>
    <recommendedName>
        <fullName evidence="8">Isoprenylcysteine carboxylmethyltransferase family protein</fullName>
    </recommendedName>
</protein>
<evidence type="ECO:0000256" key="5">
    <source>
        <dbReference type="SAM" id="Phobius"/>
    </source>
</evidence>
<evidence type="ECO:0000313" key="6">
    <source>
        <dbReference type="EMBL" id="GIF86463.1"/>
    </source>
</evidence>
<keyword evidence="4 5" id="KW-0472">Membrane</keyword>
<dbReference type="InterPro" id="IPR007318">
    <property type="entry name" value="Phopholipid_MeTrfase"/>
</dbReference>
<keyword evidence="7" id="KW-1185">Reference proteome</keyword>
<reference evidence="6 7" key="1">
    <citation type="submission" date="2021-01" db="EMBL/GenBank/DDBJ databases">
        <title>Whole genome shotgun sequence of Catellatospora bangladeshensis NBRC 107357.</title>
        <authorList>
            <person name="Komaki H."/>
            <person name="Tamura T."/>
        </authorList>
    </citation>
    <scope>NUCLEOTIDE SEQUENCE [LARGE SCALE GENOMIC DNA]</scope>
    <source>
        <strain evidence="6 7">NBRC 107357</strain>
    </source>
</reference>
<dbReference type="PANTHER" id="PTHR43847:SF1">
    <property type="entry name" value="BLL3993 PROTEIN"/>
    <property type="match status" value="1"/>
</dbReference>
<comment type="caution">
    <text evidence="6">The sequence shown here is derived from an EMBL/GenBank/DDBJ whole genome shotgun (WGS) entry which is preliminary data.</text>
</comment>
<evidence type="ECO:0000313" key="7">
    <source>
        <dbReference type="Proteomes" id="UP000601223"/>
    </source>
</evidence>